<evidence type="ECO:0000256" key="1">
    <source>
        <dbReference type="SAM" id="SignalP"/>
    </source>
</evidence>
<dbReference type="GO" id="GO:0008289">
    <property type="term" value="F:lipid binding"/>
    <property type="evidence" value="ECO:0007669"/>
    <property type="project" value="InterPro"/>
</dbReference>
<keyword evidence="4" id="KW-1185">Reference proteome</keyword>
<name>A0A8C7ECH3_NOTPE</name>
<protein>
    <submittedName>
        <fullName evidence="3">Protein TENP-like</fullName>
    </submittedName>
</protein>
<feature type="domain" description="Lipid-binding serum glycoprotein C-terminal" evidence="2">
    <location>
        <begin position="233"/>
        <end position="413"/>
    </location>
</feature>
<dbReference type="Ensembl" id="ENSNPET00000010281.1">
    <property type="protein sequence ID" value="ENSNPEP00000010035.1"/>
    <property type="gene ID" value="ENSNPEG00000007523.1"/>
</dbReference>
<evidence type="ECO:0000313" key="4">
    <source>
        <dbReference type="Proteomes" id="UP000694420"/>
    </source>
</evidence>
<organism evidence="3 4">
    <name type="scientific">Nothoprocta perdicaria</name>
    <name type="common">Chilean tinamou</name>
    <name type="synonym">Crypturus perdicarius</name>
    <dbReference type="NCBI Taxonomy" id="30464"/>
    <lineage>
        <taxon>Eukaryota</taxon>
        <taxon>Metazoa</taxon>
        <taxon>Chordata</taxon>
        <taxon>Craniata</taxon>
        <taxon>Vertebrata</taxon>
        <taxon>Euteleostomi</taxon>
        <taxon>Archelosauria</taxon>
        <taxon>Archosauria</taxon>
        <taxon>Dinosauria</taxon>
        <taxon>Saurischia</taxon>
        <taxon>Theropoda</taxon>
        <taxon>Coelurosauria</taxon>
        <taxon>Aves</taxon>
        <taxon>Palaeognathae</taxon>
        <taxon>Tinamiformes</taxon>
        <taxon>Tinamidae</taxon>
        <taxon>Nothoprocta</taxon>
    </lineage>
</organism>
<proteinExistence type="predicted"/>
<dbReference type="InterPro" id="IPR051660">
    <property type="entry name" value="BPI_fold-BPI/LBP"/>
</dbReference>
<feature type="chain" id="PRO_5033981977" evidence="1">
    <location>
        <begin position="32"/>
        <end position="428"/>
    </location>
</feature>
<reference evidence="3" key="2">
    <citation type="submission" date="2025-09" db="UniProtKB">
        <authorList>
            <consortium name="Ensembl"/>
        </authorList>
    </citation>
    <scope>IDENTIFICATION</scope>
</reference>
<evidence type="ECO:0000259" key="2">
    <source>
        <dbReference type="SMART" id="SM00329"/>
    </source>
</evidence>
<dbReference type="SUPFAM" id="SSF55394">
    <property type="entry name" value="Bactericidal permeability-increasing protein, BPI"/>
    <property type="match status" value="2"/>
</dbReference>
<gene>
    <name evidence="3" type="primary">LOC112949638</name>
</gene>
<feature type="signal peptide" evidence="1">
    <location>
        <begin position="1"/>
        <end position="31"/>
    </location>
</feature>
<dbReference type="InterPro" id="IPR017943">
    <property type="entry name" value="Bactericidal_perm-incr_a/b_dom"/>
</dbReference>
<dbReference type="InterPro" id="IPR001124">
    <property type="entry name" value="Lipid-bd_serum_glycop_C"/>
</dbReference>
<dbReference type="AlphaFoldDB" id="A0A8C7ECH3"/>
<evidence type="ECO:0000313" key="3">
    <source>
        <dbReference type="Ensembl" id="ENSNPEP00000010035.1"/>
    </source>
</evidence>
<sequence length="428" mass="44947">GRGCACPAGAMARTCALGIVLGLLAAALASGAPDCGGILTPAGLGYLAQVSKQHAETILAQDLMAPRVSDLLLGSPKPTRNQIDSVKVVDLSLSLIPDAGLRLSIDADLGVVTAPSTSKVVRLSILADLQVERNPEGNLELSTTACKPTMEETQSTEEICVEVSRLLILPNEQLASLTAQFPVTPSCQVRYVPLAAPVISEQGVTVSLQTTFLVAGVALPLPASPTPFTMPESASAAHLTLALSTHFYTSFFFALETVGAFNMTLMSPLTTATIAQRISQMGSLFQEDRPVLLRVAFRSSPWVVLEEGSATLKLFLTAHVGIGSPDFQSILSMNDMSAGLLLSVADVRMMVSAAAGWGLSGRPPAQAALLEELFVPALRDGVLSEGIYLPHASNFVYTDASVVIHKDYVLIPCNLRLQPRSGGQSVVG</sequence>
<dbReference type="PANTHER" id="PTHR46019:SF4">
    <property type="entry name" value="BPI FOLD-CONTAINING FAMILY B MEMBER 4"/>
    <property type="match status" value="1"/>
</dbReference>
<reference evidence="3" key="1">
    <citation type="submission" date="2025-08" db="UniProtKB">
        <authorList>
            <consortium name="Ensembl"/>
        </authorList>
    </citation>
    <scope>IDENTIFICATION</scope>
</reference>
<keyword evidence="1" id="KW-0732">Signal</keyword>
<dbReference type="Proteomes" id="UP000694420">
    <property type="component" value="Unplaced"/>
</dbReference>
<accession>A0A8C7ECH3</accession>
<dbReference type="Gene3D" id="3.15.20.10">
    <property type="entry name" value="Bactericidal permeability-increasing protein, domain 2"/>
    <property type="match status" value="1"/>
</dbReference>
<dbReference type="PANTHER" id="PTHR46019">
    <property type="entry name" value="BPI FOLD-CONTAINING FAMILY B MEMBER 4-RELATED"/>
    <property type="match status" value="1"/>
</dbReference>
<dbReference type="SMART" id="SM00329">
    <property type="entry name" value="BPI2"/>
    <property type="match status" value="1"/>
</dbReference>